<dbReference type="SUPFAM" id="SSF109604">
    <property type="entry name" value="HD-domain/PDEase-like"/>
    <property type="match status" value="1"/>
</dbReference>
<evidence type="ECO:0000259" key="1">
    <source>
        <dbReference type="PROSITE" id="PS50883"/>
    </source>
</evidence>
<dbReference type="Gene3D" id="1.10.3210.10">
    <property type="entry name" value="Hypothetical protein af1432"/>
    <property type="match status" value="1"/>
</dbReference>
<proteinExistence type="predicted"/>
<evidence type="ECO:0000313" key="3">
    <source>
        <dbReference type="EMBL" id="BCR06213.1"/>
    </source>
</evidence>
<sequence length="403" mass="45750">MERFIARQPIFDRKQKIFGYELLFRSGLENYFDCPDFDEASSRVIADSFLLFSIDEMTDGTRAFINMTRNILVKDYTTVLPRQTVVAEILETIDPDEDLIGACRRLKNAGFTVALDDFVYRRAYEPVFEYVDIIKVDFLATPLPRCGELAEALAPRGIKLVAEKVETQEVFQQALGMGYDYFQGYFFSRPVIVSRRDIPASKLHYLRILREINSPEMDFRQLEQTIHGEVSVSYKLLKYINSAAFGLRRRVTSIGQALALLGENEIRKWASLLALTNLALDKPDALVACAQVRAKLCELLAPAAGLQARTAECFLMGLFSLLDAILDRPMPQILAEIPMEEDIRRALLGESNPLRQLLDLVVSIERGDWALMEELATGLGLAKTPLQECFMTAIRWVRQTSRI</sequence>
<dbReference type="PROSITE" id="PS50883">
    <property type="entry name" value="EAL"/>
    <property type="match status" value="1"/>
</dbReference>
<dbReference type="InterPro" id="IPR001633">
    <property type="entry name" value="EAL_dom"/>
</dbReference>
<feature type="domain" description="HDOD" evidence="2">
    <location>
        <begin position="198"/>
        <end position="385"/>
    </location>
</feature>
<dbReference type="PANTHER" id="PTHR33525:SF4">
    <property type="entry name" value="CYCLIC DI-GMP PHOSPHODIESTERASE CDGJ"/>
    <property type="match status" value="1"/>
</dbReference>
<evidence type="ECO:0008006" key="5">
    <source>
        <dbReference type="Google" id="ProtNLM"/>
    </source>
</evidence>
<dbReference type="Gene3D" id="3.20.20.450">
    <property type="entry name" value="EAL domain"/>
    <property type="match status" value="1"/>
</dbReference>
<organism evidence="3 4">
    <name type="scientific">Desulfuromonas versatilis</name>
    <dbReference type="NCBI Taxonomy" id="2802975"/>
    <lineage>
        <taxon>Bacteria</taxon>
        <taxon>Pseudomonadati</taxon>
        <taxon>Thermodesulfobacteriota</taxon>
        <taxon>Desulfuromonadia</taxon>
        <taxon>Desulfuromonadales</taxon>
        <taxon>Desulfuromonadaceae</taxon>
        <taxon>Desulfuromonas</taxon>
    </lineage>
</organism>
<evidence type="ECO:0000259" key="2">
    <source>
        <dbReference type="PROSITE" id="PS51833"/>
    </source>
</evidence>
<evidence type="ECO:0000313" key="4">
    <source>
        <dbReference type="Proteomes" id="UP001319827"/>
    </source>
</evidence>
<dbReference type="Pfam" id="PF08668">
    <property type="entry name" value="HDOD"/>
    <property type="match status" value="1"/>
</dbReference>
<dbReference type="SMART" id="SM00052">
    <property type="entry name" value="EAL"/>
    <property type="match status" value="1"/>
</dbReference>
<name>A0ABM8HZK2_9BACT</name>
<protein>
    <recommendedName>
        <fullName evidence="5">Diguanylate phosphodiesterase</fullName>
    </recommendedName>
</protein>
<reference evidence="3 4" key="1">
    <citation type="journal article" date="2016" name="C (Basel)">
        <title>Selective Growth of and Electricity Production by Marine Exoelectrogenic Bacteria in Self-Aggregated Hydrogel of Microbially Reduced Graphene Oxide.</title>
        <authorList>
            <person name="Yoshida N."/>
            <person name="Goto Y."/>
            <person name="Miyata Y."/>
        </authorList>
    </citation>
    <scope>NUCLEOTIDE SEQUENCE [LARGE SCALE GENOMIC DNA]</scope>
    <source>
        <strain evidence="3 4">NIT-T3</strain>
    </source>
</reference>
<dbReference type="RefSeq" id="WP_221249586.1">
    <property type="nucleotide sequence ID" value="NZ_AP024355.1"/>
</dbReference>
<dbReference type="Pfam" id="PF00563">
    <property type="entry name" value="EAL"/>
    <property type="match status" value="1"/>
</dbReference>
<keyword evidence="4" id="KW-1185">Reference proteome</keyword>
<reference evidence="3 4" key="2">
    <citation type="journal article" date="2021" name="Int. J. Syst. Evol. Microbiol.">
        <title>Isolation and Polyphasic Characterization of Desulfuromonas versatilis sp. Nov., an Electrogenic Bacteria Capable of Versatile Metabolism Isolated from a Graphene Oxide-Reducing Enrichment Culture.</title>
        <authorList>
            <person name="Xie L."/>
            <person name="Yoshida N."/>
            <person name="Ishii S."/>
            <person name="Meng L."/>
        </authorList>
    </citation>
    <scope>NUCLEOTIDE SEQUENCE [LARGE SCALE GENOMIC DNA]</scope>
    <source>
        <strain evidence="3 4">NIT-T3</strain>
    </source>
</reference>
<dbReference type="SUPFAM" id="SSF141868">
    <property type="entry name" value="EAL domain-like"/>
    <property type="match status" value="1"/>
</dbReference>
<gene>
    <name evidence="3" type="ORF">DESUT3_32820</name>
</gene>
<dbReference type="InterPro" id="IPR014408">
    <property type="entry name" value="dGMP_Pdiesterase_EAL/HD-GYP"/>
</dbReference>
<feature type="domain" description="EAL" evidence="1">
    <location>
        <begin position="1"/>
        <end position="204"/>
    </location>
</feature>
<dbReference type="EMBL" id="AP024355">
    <property type="protein sequence ID" value="BCR06213.1"/>
    <property type="molecule type" value="Genomic_DNA"/>
</dbReference>
<dbReference type="Proteomes" id="UP001319827">
    <property type="component" value="Chromosome"/>
</dbReference>
<dbReference type="InterPro" id="IPR013976">
    <property type="entry name" value="HDOD"/>
</dbReference>
<accession>A0ABM8HZK2</accession>
<dbReference type="InterPro" id="IPR052340">
    <property type="entry name" value="RNase_Y/CdgJ"/>
</dbReference>
<dbReference type="PIRSF" id="PIRSF003180">
    <property type="entry name" value="DiGMPpdiest_YuxH"/>
    <property type="match status" value="1"/>
</dbReference>
<dbReference type="PROSITE" id="PS51833">
    <property type="entry name" value="HDOD"/>
    <property type="match status" value="1"/>
</dbReference>
<dbReference type="PANTHER" id="PTHR33525">
    <property type="match status" value="1"/>
</dbReference>
<dbReference type="InterPro" id="IPR035919">
    <property type="entry name" value="EAL_sf"/>
</dbReference>